<dbReference type="SMART" id="SM01003">
    <property type="entry name" value="AlaDh_PNT_N"/>
    <property type="match status" value="1"/>
</dbReference>
<name>A0A212LDS9_9HYPH</name>
<dbReference type="InterPro" id="IPR008141">
    <property type="entry name" value="Ala_DH"/>
</dbReference>
<feature type="binding site" evidence="7">
    <location>
        <position position="56"/>
    </location>
    <ligand>
        <name>substrate</name>
    </ligand>
</feature>
<evidence type="ECO:0000313" key="11">
    <source>
        <dbReference type="EMBL" id="SCM75660.1"/>
    </source>
</evidence>
<comment type="similarity">
    <text evidence="1 5">Belongs to the AlaDH/PNT family.</text>
</comment>
<dbReference type="NCBIfam" id="TIGR00518">
    <property type="entry name" value="alaDH"/>
    <property type="match status" value="1"/>
</dbReference>
<feature type="binding site" evidence="8">
    <location>
        <begin position="308"/>
        <end position="311"/>
    </location>
    <ligand>
        <name>NAD(+)</name>
        <dbReference type="ChEBI" id="CHEBI:57540"/>
    </ligand>
</feature>
<dbReference type="SMART" id="SM01002">
    <property type="entry name" value="AlaDh_PNT_C"/>
    <property type="match status" value="1"/>
</dbReference>
<dbReference type="InterPro" id="IPR036291">
    <property type="entry name" value="NAD(P)-bd_dom_sf"/>
</dbReference>
<feature type="binding site" evidence="8">
    <location>
        <begin position="280"/>
        <end position="281"/>
    </location>
    <ligand>
        <name>NAD(+)</name>
        <dbReference type="ChEBI" id="CHEBI:57540"/>
    </ligand>
</feature>
<feature type="binding site" evidence="8">
    <location>
        <position position="175"/>
    </location>
    <ligand>
        <name>NAD(+)</name>
        <dbReference type="ChEBI" id="CHEBI:57540"/>
    </ligand>
</feature>
<keyword evidence="8" id="KW-0547">Nucleotide-binding</keyword>
<dbReference type="GO" id="GO:0005886">
    <property type="term" value="C:plasma membrane"/>
    <property type="evidence" value="ECO:0007669"/>
    <property type="project" value="TreeGrafter"/>
</dbReference>
<dbReference type="EMBL" id="FMJD01000007">
    <property type="protein sequence ID" value="SCM75660.1"/>
    <property type="molecule type" value="Genomic_DNA"/>
</dbReference>
<feature type="active site" description="Proton donor/acceptor" evidence="6">
    <location>
        <position position="137"/>
    </location>
</feature>
<dbReference type="InterPro" id="IPR008143">
    <property type="entry name" value="Ala_DH/PNT_CS2"/>
</dbReference>
<protein>
    <recommendedName>
        <fullName evidence="2 5">Alanine dehydrogenase</fullName>
        <ecNumber evidence="2 5">1.4.1.1</ecNumber>
    </recommendedName>
</protein>
<feature type="binding site" evidence="8">
    <location>
        <position position="320"/>
    </location>
    <ligand>
        <name>NAD(+)</name>
        <dbReference type="ChEBI" id="CHEBI:57540"/>
    </ligand>
</feature>
<accession>A0A212LDS9</accession>
<feature type="active site" description="Proton donor/acceptor" evidence="6">
    <location>
        <position position="311"/>
    </location>
</feature>
<dbReference type="PIRSF" id="PIRSF000183">
    <property type="entry name" value="Alanine_dh"/>
    <property type="match status" value="1"/>
</dbReference>
<evidence type="ECO:0000259" key="9">
    <source>
        <dbReference type="SMART" id="SM01002"/>
    </source>
</evidence>
<dbReference type="Gene3D" id="3.40.50.720">
    <property type="entry name" value="NAD(P)-binding Rossmann-like Domain"/>
    <property type="match status" value="2"/>
</dbReference>
<dbReference type="GO" id="GO:0000166">
    <property type="term" value="F:nucleotide binding"/>
    <property type="evidence" value="ECO:0007669"/>
    <property type="project" value="UniProtKB-KW"/>
</dbReference>
<feature type="binding site" evidence="8">
    <location>
        <position position="239"/>
    </location>
    <ligand>
        <name>NAD(+)</name>
        <dbReference type="ChEBI" id="CHEBI:57540"/>
    </ligand>
</feature>
<dbReference type="AlphaFoldDB" id="A0A212LDS9"/>
<evidence type="ECO:0000256" key="2">
    <source>
        <dbReference type="ARBA" id="ARBA00012897"/>
    </source>
</evidence>
<organism evidence="11">
    <name type="scientific">uncultured Pleomorphomonas sp</name>
    <dbReference type="NCBI Taxonomy" id="442121"/>
    <lineage>
        <taxon>Bacteria</taxon>
        <taxon>Pseudomonadati</taxon>
        <taxon>Pseudomonadota</taxon>
        <taxon>Alphaproteobacteria</taxon>
        <taxon>Hyphomicrobiales</taxon>
        <taxon>Pleomorphomonadaceae</taxon>
        <taxon>Pleomorphomonas</taxon>
        <taxon>environmental samples</taxon>
    </lineage>
</organism>
<evidence type="ECO:0000259" key="10">
    <source>
        <dbReference type="SMART" id="SM01003"/>
    </source>
</evidence>
<dbReference type="FunFam" id="3.40.50.720:FF:000049">
    <property type="entry name" value="Alanine dehydrogenase"/>
    <property type="match status" value="1"/>
</dbReference>
<feature type="binding site" evidence="8">
    <location>
        <begin position="339"/>
        <end position="342"/>
    </location>
    <ligand>
        <name>NAD(+)</name>
        <dbReference type="ChEBI" id="CHEBI:57540"/>
    </ligand>
</feature>
<dbReference type="GO" id="GO:0000286">
    <property type="term" value="F:alanine dehydrogenase activity"/>
    <property type="evidence" value="ECO:0007669"/>
    <property type="project" value="UniProtKB-UniRule"/>
</dbReference>
<dbReference type="PANTHER" id="PTHR42795">
    <property type="entry name" value="ALANINE DEHYDROGENASE"/>
    <property type="match status" value="1"/>
</dbReference>
<dbReference type="SUPFAM" id="SSF52283">
    <property type="entry name" value="Formate/glycerate dehydrogenase catalytic domain-like"/>
    <property type="match status" value="1"/>
</dbReference>
<dbReference type="InterPro" id="IPR007698">
    <property type="entry name" value="AlaDH/PNT_NAD(H)-bd"/>
</dbReference>
<dbReference type="EC" id="1.4.1.1" evidence="2 5"/>
<dbReference type="GO" id="GO:0042853">
    <property type="term" value="P:L-alanine catabolic process"/>
    <property type="evidence" value="ECO:0007669"/>
    <property type="project" value="InterPro"/>
</dbReference>
<dbReference type="CDD" id="cd05305">
    <property type="entry name" value="L-AlaDH"/>
    <property type="match status" value="1"/>
</dbReference>
<feature type="domain" description="Alanine dehydrogenase/pyridine nucleotide transhydrogenase NAD(H)-binding" evidence="9">
    <location>
        <begin position="190"/>
        <end position="338"/>
    </location>
</feature>
<keyword evidence="3 5" id="KW-0560">Oxidoreductase</keyword>
<dbReference type="SUPFAM" id="SSF51735">
    <property type="entry name" value="NAD(P)-binding Rossmann-fold domains"/>
    <property type="match status" value="1"/>
</dbReference>
<feature type="domain" description="Alanine dehydrogenase/pyridine nucleotide transhydrogenase N-terminal" evidence="10">
    <location>
        <begin position="45"/>
        <end position="178"/>
    </location>
</feature>
<evidence type="ECO:0000256" key="4">
    <source>
        <dbReference type="ARBA" id="ARBA00023027"/>
    </source>
</evidence>
<sequence>MPIFDYSLLNLCKKLRQDWPNMRHRAKPGATRRQNQQGTTKMLVGTPKEIKDHEDRVGLVPSSVRELVAAGHRVIIEKNAGAGIGIDDAAYVRAGAAIVDGPDEIFATADLVVKVKEPLAVERKKLREGQTLFTYLHLAPDPEQAVDLMKSGATCVAYETVTAPNGSLPLLAPMSEVAGRMAPQVGAAALENAAGGMGILLGGVAGVAPAKVVILGAGVAGTNATHVALGMGADVTLVDNSIDALRRAIATFGVRIKTAHSNKDTMVELVTGADLVISTVLVPGAGTPKLISRELIAAMKKGSAFVDVAIDQGGASETSRATTHSDPTYIESGVVHYCVANMPGGVARTSTFALNNATLPFALALANKGWKQACKDDIHLAHGLNVHAGKITYKAVSDALGLAYLDPAAALA</sequence>
<feature type="binding site" evidence="8">
    <location>
        <position position="261"/>
    </location>
    <ligand>
        <name>NAD(+)</name>
        <dbReference type="ChEBI" id="CHEBI:57540"/>
    </ligand>
</feature>
<feature type="binding site" evidence="7">
    <location>
        <position position="116"/>
    </location>
    <ligand>
        <name>substrate</name>
    </ligand>
</feature>
<evidence type="ECO:0000256" key="7">
    <source>
        <dbReference type="PIRSR" id="PIRSR000183-2"/>
    </source>
</evidence>
<keyword evidence="4 5" id="KW-0520">NAD</keyword>
<reference evidence="11" key="1">
    <citation type="submission" date="2016-08" db="EMBL/GenBank/DDBJ databases">
        <authorList>
            <person name="Seilhamer J.J."/>
        </authorList>
    </citation>
    <scope>NUCLEOTIDE SEQUENCE</scope>
    <source>
        <strain evidence="11">86</strain>
    </source>
</reference>
<dbReference type="PANTHER" id="PTHR42795:SF1">
    <property type="entry name" value="ALANINE DEHYDROGENASE"/>
    <property type="match status" value="1"/>
</dbReference>
<evidence type="ECO:0000256" key="3">
    <source>
        <dbReference type="ARBA" id="ARBA00023002"/>
    </source>
</evidence>
<evidence type="ECO:0000256" key="6">
    <source>
        <dbReference type="PIRSR" id="PIRSR000183-1"/>
    </source>
</evidence>
<evidence type="ECO:0000256" key="8">
    <source>
        <dbReference type="PIRSR" id="PIRSR000183-3"/>
    </source>
</evidence>
<dbReference type="PROSITE" id="PS00837">
    <property type="entry name" value="ALADH_PNT_2"/>
    <property type="match status" value="1"/>
</dbReference>
<comment type="catalytic activity">
    <reaction evidence="5">
        <text>L-alanine + NAD(+) + H2O = pyruvate + NH4(+) + NADH + H(+)</text>
        <dbReference type="Rhea" id="RHEA:18405"/>
        <dbReference type="ChEBI" id="CHEBI:15361"/>
        <dbReference type="ChEBI" id="CHEBI:15377"/>
        <dbReference type="ChEBI" id="CHEBI:15378"/>
        <dbReference type="ChEBI" id="CHEBI:28938"/>
        <dbReference type="ChEBI" id="CHEBI:57540"/>
        <dbReference type="ChEBI" id="CHEBI:57945"/>
        <dbReference type="ChEBI" id="CHEBI:57972"/>
        <dbReference type="EC" id="1.4.1.1"/>
    </reaction>
</comment>
<dbReference type="InterPro" id="IPR007886">
    <property type="entry name" value="AlaDH/PNT_N"/>
</dbReference>
<evidence type="ECO:0000256" key="5">
    <source>
        <dbReference type="PIRNR" id="PIRNR000183"/>
    </source>
</evidence>
<gene>
    <name evidence="11" type="primary">ald</name>
    <name evidence="11" type="ORF">KL86PLE_30107</name>
</gene>
<proteinExistence type="inferred from homology"/>
<dbReference type="Pfam" id="PF05222">
    <property type="entry name" value="AlaDh_PNT_N"/>
    <property type="match status" value="1"/>
</dbReference>
<evidence type="ECO:0000256" key="1">
    <source>
        <dbReference type="ARBA" id="ARBA00005689"/>
    </source>
</evidence>
<dbReference type="Pfam" id="PF01262">
    <property type="entry name" value="AlaDh_PNT_C"/>
    <property type="match status" value="1"/>
</dbReference>